<proteinExistence type="predicted"/>
<reference evidence="1 2" key="1">
    <citation type="submission" date="2023-11" db="EMBL/GenBank/DDBJ databases">
        <title>Peredibacter starrii A3.12.</title>
        <authorList>
            <person name="Mitchell R.J."/>
        </authorList>
    </citation>
    <scope>NUCLEOTIDE SEQUENCE [LARGE SCALE GENOMIC DNA]</scope>
    <source>
        <strain evidence="1 2">A3.12</strain>
    </source>
</reference>
<dbReference type="Pfam" id="PF07237">
    <property type="entry name" value="DUF1428"/>
    <property type="match status" value="1"/>
</dbReference>
<dbReference type="EMBL" id="CP139487">
    <property type="protein sequence ID" value="WPU66609.1"/>
    <property type="molecule type" value="Genomic_DNA"/>
</dbReference>
<dbReference type="InterPro" id="IPR011008">
    <property type="entry name" value="Dimeric_a/b-barrel"/>
</dbReference>
<dbReference type="KEGG" id="psti:SOO65_07610"/>
<dbReference type="PIRSF" id="PIRSF007028">
    <property type="entry name" value="UCP007028"/>
    <property type="match status" value="1"/>
</dbReference>
<dbReference type="RefSeq" id="WP_321398995.1">
    <property type="nucleotide sequence ID" value="NZ_CP139487.1"/>
</dbReference>
<name>A0AAX4HUI1_9BACT</name>
<protein>
    <submittedName>
        <fullName evidence="1">DUF1428 domain-containing protein</fullName>
    </submittedName>
</protein>
<accession>A0AAX4HUI1</accession>
<dbReference type="Proteomes" id="UP001324634">
    <property type="component" value="Chromosome"/>
</dbReference>
<gene>
    <name evidence="1" type="ORF">SOO65_07610</name>
</gene>
<dbReference type="Gene3D" id="3.30.70.100">
    <property type="match status" value="1"/>
</dbReference>
<sequence length="116" mass="13323">MYVEGFISAVPKANKQLYSEHAKKFAEILKEHGATRVVECWQSDVPHGKTTDFFGAVKAKEDEEIIFSWIEYPSKEIRDKADKYMMEAPEMKEMGKNMPFDGSRMIYGGFESILDS</sequence>
<organism evidence="1 2">
    <name type="scientific">Peredibacter starrii</name>
    <dbReference type="NCBI Taxonomy" id="28202"/>
    <lineage>
        <taxon>Bacteria</taxon>
        <taxon>Pseudomonadati</taxon>
        <taxon>Bdellovibrionota</taxon>
        <taxon>Bacteriovoracia</taxon>
        <taxon>Bacteriovoracales</taxon>
        <taxon>Bacteriovoracaceae</taxon>
        <taxon>Peredibacter</taxon>
    </lineage>
</organism>
<keyword evidence="2" id="KW-1185">Reference proteome</keyword>
<dbReference type="AlphaFoldDB" id="A0AAX4HUI1"/>
<dbReference type="SUPFAM" id="SSF54909">
    <property type="entry name" value="Dimeric alpha+beta barrel"/>
    <property type="match status" value="1"/>
</dbReference>
<evidence type="ECO:0000313" key="1">
    <source>
        <dbReference type="EMBL" id="WPU66609.1"/>
    </source>
</evidence>
<dbReference type="InterPro" id="IPR009874">
    <property type="entry name" value="DUF1428"/>
</dbReference>
<evidence type="ECO:0000313" key="2">
    <source>
        <dbReference type="Proteomes" id="UP001324634"/>
    </source>
</evidence>